<feature type="compositionally biased region" description="Gly residues" evidence="1">
    <location>
        <begin position="139"/>
        <end position="152"/>
    </location>
</feature>
<organism evidence="2 3">
    <name type="scientific">Temnothorax longispinosus</name>
    <dbReference type="NCBI Taxonomy" id="300112"/>
    <lineage>
        <taxon>Eukaryota</taxon>
        <taxon>Metazoa</taxon>
        <taxon>Ecdysozoa</taxon>
        <taxon>Arthropoda</taxon>
        <taxon>Hexapoda</taxon>
        <taxon>Insecta</taxon>
        <taxon>Pterygota</taxon>
        <taxon>Neoptera</taxon>
        <taxon>Endopterygota</taxon>
        <taxon>Hymenoptera</taxon>
        <taxon>Apocrita</taxon>
        <taxon>Aculeata</taxon>
        <taxon>Formicoidea</taxon>
        <taxon>Formicidae</taxon>
        <taxon>Myrmicinae</taxon>
        <taxon>Temnothorax</taxon>
    </lineage>
</organism>
<dbReference type="AlphaFoldDB" id="A0A4S2JN19"/>
<comment type="caution">
    <text evidence="2">The sequence shown here is derived from an EMBL/GenBank/DDBJ whole genome shotgun (WGS) entry which is preliminary data.</text>
</comment>
<evidence type="ECO:0000313" key="3">
    <source>
        <dbReference type="Proteomes" id="UP000310200"/>
    </source>
</evidence>
<gene>
    <name evidence="2" type="ORF">DBV15_03254</name>
</gene>
<sequence length="164" mass="17037">MKGSNSLNTATKFPARFMSTDDSTFDSFAPAVGRGFVEQRCATTEPVVVNGQRVNHEIANNRRTAPAAAEQWRRPEGCSGRKFQLTLWRPRCKLRRGQRRVGRGQQGRSKGAATAAAAITIGGIGVTAASVVVSDGDGDGGGGSGGGSGSSSGGSIRVQGWLEV</sequence>
<evidence type="ECO:0000313" key="2">
    <source>
        <dbReference type="EMBL" id="TGZ37280.1"/>
    </source>
</evidence>
<keyword evidence="3" id="KW-1185">Reference proteome</keyword>
<name>A0A4S2JN19_9HYME</name>
<reference evidence="2 3" key="1">
    <citation type="journal article" date="2019" name="Philos. Trans. R. Soc. Lond., B, Biol. Sci.">
        <title>Ant behaviour and brain gene expression of defending hosts depend on the ecological success of the intruding social parasite.</title>
        <authorList>
            <person name="Kaur R."/>
            <person name="Stoldt M."/>
            <person name="Jongepier E."/>
            <person name="Feldmeyer B."/>
            <person name="Menzel F."/>
            <person name="Bornberg-Bauer E."/>
            <person name="Foitzik S."/>
        </authorList>
    </citation>
    <scope>NUCLEOTIDE SEQUENCE [LARGE SCALE GENOMIC DNA]</scope>
    <source>
        <tissue evidence="2">Whole body</tissue>
    </source>
</reference>
<dbReference type="EMBL" id="QBLH01003572">
    <property type="protein sequence ID" value="TGZ37280.1"/>
    <property type="molecule type" value="Genomic_DNA"/>
</dbReference>
<feature type="region of interest" description="Disordered" evidence="1">
    <location>
        <begin position="137"/>
        <end position="164"/>
    </location>
</feature>
<evidence type="ECO:0000256" key="1">
    <source>
        <dbReference type="SAM" id="MobiDB-lite"/>
    </source>
</evidence>
<protein>
    <submittedName>
        <fullName evidence="2">Uncharacterized protein</fullName>
    </submittedName>
</protein>
<dbReference type="Proteomes" id="UP000310200">
    <property type="component" value="Unassembled WGS sequence"/>
</dbReference>
<accession>A0A4S2JN19</accession>
<proteinExistence type="predicted"/>